<evidence type="ECO:0000256" key="1">
    <source>
        <dbReference type="SAM" id="Coils"/>
    </source>
</evidence>
<dbReference type="AlphaFoldDB" id="A0A7M5XEC3"/>
<keyword evidence="4" id="KW-1185">Reference proteome</keyword>
<feature type="coiled-coil region" evidence="1">
    <location>
        <begin position="12"/>
        <end position="190"/>
    </location>
</feature>
<feature type="compositionally biased region" description="Basic residues" evidence="2">
    <location>
        <begin position="211"/>
        <end position="221"/>
    </location>
</feature>
<dbReference type="Proteomes" id="UP000594262">
    <property type="component" value="Unplaced"/>
</dbReference>
<keyword evidence="1" id="KW-0175">Coiled coil</keyword>
<accession>A0A7M5XEC3</accession>
<reference evidence="3" key="1">
    <citation type="submission" date="2021-01" db="UniProtKB">
        <authorList>
            <consortium name="EnsemblMetazoa"/>
        </authorList>
    </citation>
    <scope>IDENTIFICATION</scope>
</reference>
<organism evidence="3 4">
    <name type="scientific">Clytia hemisphaerica</name>
    <dbReference type="NCBI Taxonomy" id="252671"/>
    <lineage>
        <taxon>Eukaryota</taxon>
        <taxon>Metazoa</taxon>
        <taxon>Cnidaria</taxon>
        <taxon>Hydrozoa</taxon>
        <taxon>Hydroidolina</taxon>
        <taxon>Leptothecata</taxon>
        <taxon>Obeliida</taxon>
        <taxon>Clytiidae</taxon>
        <taxon>Clytia</taxon>
    </lineage>
</organism>
<evidence type="ECO:0000313" key="4">
    <source>
        <dbReference type="Proteomes" id="UP000594262"/>
    </source>
</evidence>
<evidence type="ECO:0000313" key="3">
    <source>
        <dbReference type="EnsemblMetazoa" id="CLYHEMP021999.1"/>
    </source>
</evidence>
<sequence>MNDREVKFDKFKKVNNEKIKKLETEVKTLNEKNQGYSEILKDQDKFLKSFQKELTEELTSRDNALKKAQEIEAKNAEKAKEVEGQLSSKDDEITSLKKRVEALTALLQEQKREKDAELSGKEAVLEAANIKIGGLEDKLKQASQKDLLIDSQKEEIATKNEKLQELEASLKTTDAEKLSLEAALGELQEKQAKKGCKLFSCWSTIFCRKKHGRKSGRNGHITKKEEVALSSSTNSSQVASKSTEKIGPGSSCNIVKDINKGAESSCKVDI</sequence>
<feature type="compositionally biased region" description="Polar residues" evidence="2">
    <location>
        <begin position="229"/>
        <end position="241"/>
    </location>
</feature>
<name>A0A7M5XEC3_9CNID</name>
<feature type="region of interest" description="Disordered" evidence="2">
    <location>
        <begin position="211"/>
        <end position="252"/>
    </location>
</feature>
<protein>
    <submittedName>
        <fullName evidence="3">Uncharacterized protein</fullName>
    </submittedName>
</protein>
<proteinExistence type="predicted"/>
<dbReference type="EnsemblMetazoa" id="CLYHEMT021999.1">
    <property type="protein sequence ID" value="CLYHEMP021999.1"/>
    <property type="gene ID" value="CLYHEMG021999"/>
</dbReference>
<evidence type="ECO:0000256" key="2">
    <source>
        <dbReference type="SAM" id="MobiDB-lite"/>
    </source>
</evidence>